<feature type="chain" id="PRO_5045522363" description="Cytochrome c domain-containing protein" evidence="6">
    <location>
        <begin position="27"/>
        <end position="761"/>
    </location>
</feature>
<dbReference type="EMBL" id="JAIRAU010000052">
    <property type="protein sequence ID" value="MBZ5714871.1"/>
    <property type="molecule type" value="Genomic_DNA"/>
</dbReference>
<keyword evidence="6" id="KW-0732">Signal</keyword>
<evidence type="ECO:0000256" key="5">
    <source>
        <dbReference type="SAM" id="MobiDB-lite"/>
    </source>
</evidence>
<dbReference type="PANTHER" id="PTHR30600">
    <property type="entry name" value="CYTOCHROME C PEROXIDASE-RELATED"/>
    <property type="match status" value="1"/>
</dbReference>
<evidence type="ECO:0000259" key="7">
    <source>
        <dbReference type="PROSITE" id="PS51007"/>
    </source>
</evidence>
<feature type="region of interest" description="Disordered" evidence="5">
    <location>
        <begin position="28"/>
        <end position="106"/>
    </location>
</feature>
<gene>
    <name evidence="8" type="ORF">K7C98_37035</name>
</gene>
<keyword evidence="3 4" id="KW-0408">Iron</keyword>
<feature type="compositionally biased region" description="Low complexity" evidence="5">
    <location>
        <begin position="64"/>
        <end position="84"/>
    </location>
</feature>
<evidence type="ECO:0000256" key="1">
    <source>
        <dbReference type="ARBA" id="ARBA00022617"/>
    </source>
</evidence>
<evidence type="ECO:0000256" key="6">
    <source>
        <dbReference type="SAM" id="SignalP"/>
    </source>
</evidence>
<evidence type="ECO:0000313" key="8">
    <source>
        <dbReference type="EMBL" id="MBZ5714871.1"/>
    </source>
</evidence>
<reference evidence="8" key="1">
    <citation type="submission" date="2021-08" db="EMBL/GenBank/DDBJ databases">
        <authorList>
            <person name="Stevens D.C."/>
        </authorList>
    </citation>
    <scope>NUCLEOTIDE SEQUENCE</scope>
    <source>
        <strain evidence="8">DSM 53165</strain>
    </source>
</reference>
<keyword evidence="2 4" id="KW-0479">Metal-binding</keyword>
<proteinExistence type="predicted"/>
<dbReference type="InterPro" id="IPR036909">
    <property type="entry name" value="Cyt_c-like_dom_sf"/>
</dbReference>
<sequence>MLRSQPTASRCSFVLSTLLLPALGCGGTPPAESTGTGEVVTSGAVTEGGATTDEDVPTTGEPTTGGSNSDGSSGSTGDDSSTGSTSGGEVEGCDESSPYYVEPYFDPTPPAPDELLWSSHGGWALWDFCQCKPDDTVLPEDPRAMVQPGISDGRAVAFNAFWKDCHVDPALVKEVGAAKTCGELRARAKRGRLLLSPSTVGTGALFSGTEPQDISAGFGIATFPAEQYNKLWQIWGFQSRPDNFDELVSQRYGAPFGHTPNPYPLPGEDPNATNGGSGRLPQFFTHLREPDGTWTGKIGITCQGCHSGSIGAPEDGPGLGLMLGSGSPLADHNLFLRDMLPLGYLASFATIANLNRTRGVNNASDVNLAFLFPDDGQLYDLQTLWGVLTSGSTAGMNTPSWWNMGHRALKFVDGTFPMDAPRVDMVFYTPFFGLFGGILGQLSESGQDWMRQHGPDANDWIVTLKAPKYPFPIDEQLARDGAVLFHLLDLWAPARNNPVKNPKAGNGSCSSCHGAYSPRFFNDPAWLARPELEGVASYIVPLDVIGTDPVRMETNNEAVQVAGSKNFFGYPETSGTEQDCGPQNRADLRGDRELGYLAPPLHGVWATAPYFHNGSVPNVWEVLKPSERKNIWLRLSTPPRPDQADDVVMGYDTSLTAYDTERVGWYYKELPCEVGVGVTPYINCTPGSDQDPLAQLLLSTLYSNFVGVWNILYPPILTQQQMEDRKIYNTHMHGQGNEGHEFTSVLTDDERRAILEYLKTL</sequence>
<evidence type="ECO:0000256" key="3">
    <source>
        <dbReference type="ARBA" id="ARBA00023004"/>
    </source>
</evidence>
<dbReference type="SUPFAM" id="SSF46626">
    <property type="entry name" value="Cytochrome c"/>
    <property type="match status" value="1"/>
</dbReference>
<dbReference type="Pfam" id="PF21419">
    <property type="entry name" value="RoxA-like_Cyt-c"/>
    <property type="match status" value="1"/>
</dbReference>
<dbReference type="PANTHER" id="PTHR30600:SF9">
    <property type="entry name" value="BLR7738 PROTEIN"/>
    <property type="match status" value="1"/>
</dbReference>
<evidence type="ECO:0000256" key="2">
    <source>
        <dbReference type="ARBA" id="ARBA00022723"/>
    </source>
</evidence>
<feature type="domain" description="Cytochrome c" evidence="7">
    <location>
        <begin position="476"/>
        <end position="761"/>
    </location>
</feature>
<dbReference type="Proteomes" id="UP001139031">
    <property type="component" value="Unassembled WGS sequence"/>
</dbReference>
<keyword evidence="9" id="KW-1185">Reference proteome</keyword>
<dbReference type="InterPro" id="IPR051395">
    <property type="entry name" value="Cytochrome_c_Peroxidase/MauG"/>
</dbReference>
<keyword evidence="1 4" id="KW-0349">Heme</keyword>
<evidence type="ECO:0000256" key="4">
    <source>
        <dbReference type="PROSITE-ProRule" id="PRU00433"/>
    </source>
</evidence>
<dbReference type="Gene3D" id="1.10.760.10">
    <property type="entry name" value="Cytochrome c-like domain"/>
    <property type="match status" value="1"/>
</dbReference>
<protein>
    <recommendedName>
        <fullName evidence="7">Cytochrome c domain-containing protein</fullName>
    </recommendedName>
</protein>
<organism evidence="8 9">
    <name type="scientific">Nannocystis pusilla</name>
    <dbReference type="NCBI Taxonomy" id="889268"/>
    <lineage>
        <taxon>Bacteria</taxon>
        <taxon>Pseudomonadati</taxon>
        <taxon>Myxococcota</taxon>
        <taxon>Polyangia</taxon>
        <taxon>Nannocystales</taxon>
        <taxon>Nannocystaceae</taxon>
        <taxon>Nannocystis</taxon>
    </lineage>
</organism>
<dbReference type="PROSITE" id="PS51007">
    <property type="entry name" value="CYTC"/>
    <property type="match status" value="1"/>
</dbReference>
<name>A0ABS7U3L7_9BACT</name>
<comment type="caution">
    <text evidence="8">The sequence shown here is derived from an EMBL/GenBank/DDBJ whole genome shotgun (WGS) entry which is preliminary data.</text>
</comment>
<evidence type="ECO:0000313" key="9">
    <source>
        <dbReference type="Proteomes" id="UP001139031"/>
    </source>
</evidence>
<dbReference type="RefSeq" id="WP_224196603.1">
    <property type="nucleotide sequence ID" value="NZ_JAIRAU010000052.1"/>
</dbReference>
<accession>A0ABS7U3L7</accession>
<feature type="signal peptide" evidence="6">
    <location>
        <begin position="1"/>
        <end position="26"/>
    </location>
</feature>
<dbReference type="InterPro" id="IPR009056">
    <property type="entry name" value="Cyt_c-like_dom"/>
</dbReference>